<dbReference type="RefSeq" id="WP_209407696.1">
    <property type="nucleotide sequence ID" value="NZ_JAGIYQ010000029.1"/>
</dbReference>
<evidence type="ECO:0000259" key="5">
    <source>
        <dbReference type="Pfam" id="PF08241"/>
    </source>
</evidence>
<dbReference type="InterPro" id="IPR013216">
    <property type="entry name" value="Methyltransf_11"/>
</dbReference>
<dbReference type="Pfam" id="PF08241">
    <property type="entry name" value="Methyltransf_11"/>
    <property type="match status" value="1"/>
</dbReference>
<evidence type="ECO:0000256" key="2">
    <source>
        <dbReference type="ARBA" id="ARBA00022603"/>
    </source>
</evidence>
<dbReference type="EMBL" id="JAGIYQ010000029">
    <property type="protein sequence ID" value="MBP0727358.1"/>
    <property type="molecule type" value="Genomic_DNA"/>
</dbReference>
<name>A0A940NTQ6_9BACI</name>
<proteinExistence type="predicted"/>
<keyword evidence="3" id="KW-0808">Transferase</keyword>
<comment type="pathway">
    <text evidence="4">Phospholipid metabolism.</text>
</comment>
<comment type="pathway">
    <text evidence="1">Lipid metabolism.</text>
</comment>
<evidence type="ECO:0000313" key="7">
    <source>
        <dbReference type="Proteomes" id="UP000682134"/>
    </source>
</evidence>
<feature type="domain" description="Methyltransferase type 11" evidence="5">
    <location>
        <begin position="42"/>
        <end position="136"/>
    </location>
</feature>
<organism evidence="6 7">
    <name type="scientific">Gottfriedia endophytica</name>
    <dbReference type="NCBI Taxonomy" id="2820819"/>
    <lineage>
        <taxon>Bacteria</taxon>
        <taxon>Bacillati</taxon>
        <taxon>Bacillota</taxon>
        <taxon>Bacilli</taxon>
        <taxon>Bacillales</taxon>
        <taxon>Bacillaceae</taxon>
        <taxon>Gottfriedia</taxon>
    </lineage>
</organism>
<dbReference type="InterPro" id="IPR029063">
    <property type="entry name" value="SAM-dependent_MTases_sf"/>
</dbReference>
<evidence type="ECO:0000256" key="3">
    <source>
        <dbReference type="ARBA" id="ARBA00022679"/>
    </source>
</evidence>
<evidence type="ECO:0000256" key="4">
    <source>
        <dbReference type="ARBA" id="ARBA00025707"/>
    </source>
</evidence>
<dbReference type="PANTHER" id="PTHR44307">
    <property type="entry name" value="PHOSPHOETHANOLAMINE METHYLTRANSFERASE"/>
    <property type="match status" value="1"/>
</dbReference>
<dbReference type="Proteomes" id="UP000682134">
    <property type="component" value="Unassembled WGS sequence"/>
</dbReference>
<evidence type="ECO:0000256" key="1">
    <source>
        <dbReference type="ARBA" id="ARBA00005189"/>
    </source>
</evidence>
<reference evidence="6" key="1">
    <citation type="submission" date="2021-04" db="EMBL/GenBank/DDBJ databases">
        <title>Genome seq and assembly of Bacillus sp.</title>
        <authorList>
            <person name="Chhetri G."/>
        </authorList>
    </citation>
    <scope>NUCLEOTIDE SEQUENCE</scope>
    <source>
        <strain evidence="6">RG28</strain>
    </source>
</reference>
<dbReference type="CDD" id="cd02440">
    <property type="entry name" value="AdoMet_MTases"/>
    <property type="match status" value="1"/>
</dbReference>
<sequence length="236" mass="26951">MRNFTYIDLLAFLEIEDAHPGGFELTKRLFNNLPLSSESKILEVGCGSGKTASYLYHLYKSDITAIDINRKMLRKAMQRFKHEQVPIKLHAASAENLPFSNNSFDVIISESVTSFTNVKKSLNEYSRVLNDNGFILAIEMTTERLLLEDEQNEIESVYGIKQTYTENEWISFIKNAGFKNIKVIAGNTISNVPSSSSSSPSFQQLPSSILSMYYKHQEILFRFGYILGYRVFLCHK</sequence>
<keyword evidence="7" id="KW-1185">Reference proteome</keyword>
<dbReference type="Gene3D" id="3.40.50.150">
    <property type="entry name" value="Vaccinia Virus protein VP39"/>
    <property type="match status" value="1"/>
</dbReference>
<comment type="caution">
    <text evidence="6">The sequence shown here is derived from an EMBL/GenBank/DDBJ whole genome shotgun (WGS) entry which is preliminary data.</text>
</comment>
<dbReference type="GO" id="GO:0032259">
    <property type="term" value="P:methylation"/>
    <property type="evidence" value="ECO:0007669"/>
    <property type="project" value="UniProtKB-KW"/>
</dbReference>
<dbReference type="AlphaFoldDB" id="A0A940NTQ6"/>
<dbReference type="PANTHER" id="PTHR44307:SF2">
    <property type="entry name" value="PHOSPHOETHANOLAMINE METHYLTRANSFERASE ISOFORM X1"/>
    <property type="match status" value="1"/>
</dbReference>
<dbReference type="SUPFAM" id="SSF53335">
    <property type="entry name" value="S-adenosyl-L-methionine-dependent methyltransferases"/>
    <property type="match status" value="1"/>
</dbReference>
<keyword evidence="2 6" id="KW-0489">Methyltransferase</keyword>
<evidence type="ECO:0000313" key="6">
    <source>
        <dbReference type="EMBL" id="MBP0727358.1"/>
    </source>
</evidence>
<accession>A0A940NTQ6</accession>
<dbReference type="GO" id="GO:0008757">
    <property type="term" value="F:S-adenosylmethionine-dependent methyltransferase activity"/>
    <property type="evidence" value="ECO:0007669"/>
    <property type="project" value="InterPro"/>
</dbReference>
<protein>
    <submittedName>
        <fullName evidence="6">Methyltransferase domain-containing protein</fullName>
    </submittedName>
</protein>
<gene>
    <name evidence="6" type="ORF">J5Y03_19655</name>
</gene>